<feature type="chain" id="PRO_5045741207" description="N-acetylmuramoyl-L-alanine amidase" evidence="5">
    <location>
        <begin position="34"/>
        <end position="419"/>
    </location>
</feature>
<evidence type="ECO:0000313" key="8">
    <source>
        <dbReference type="Proteomes" id="UP001236657"/>
    </source>
</evidence>
<dbReference type="PROSITE" id="PS51318">
    <property type="entry name" value="TAT"/>
    <property type="match status" value="1"/>
</dbReference>
<feature type="compositionally biased region" description="Low complexity" evidence="4">
    <location>
        <begin position="171"/>
        <end position="182"/>
    </location>
</feature>
<dbReference type="InterPro" id="IPR050695">
    <property type="entry name" value="N-acetylmuramoyl_amidase_3"/>
</dbReference>
<dbReference type="InterPro" id="IPR006311">
    <property type="entry name" value="TAT_signal"/>
</dbReference>
<dbReference type="GO" id="GO:0008745">
    <property type="term" value="F:N-acetylmuramoyl-L-alanine amidase activity"/>
    <property type="evidence" value="ECO:0007669"/>
    <property type="project" value="UniProtKB-EC"/>
</dbReference>
<feature type="compositionally biased region" description="Polar residues" evidence="4">
    <location>
        <begin position="123"/>
        <end position="151"/>
    </location>
</feature>
<organism evidence="7 8">
    <name type="scientific">Thiothrix lacustris</name>
    <dbReference type="NCBI Taxonomy" id="525917"/>
    <lineage>
        <taxon>Bacteria</taxon>
        <taxon>Pseudomonadati</taxon>
        <taxon>Pseudomonadota</taxon>
        <taxon>Gammaproteobacteria</taxon>
        <taxon>Thiotrichales</taxon>
        <taxon>Thiotrichaceae</taxon>
        <taxon>Thiothrix</taxon>
    </lineage>
</organism>
<evidence type="ECO:0000256" key="1">
    <source>
        <dbReference type="ARBA" id="ARBA00001561"/>
    </source>
</evidence>
<dbReference type="CDD" id="cd02696">
    <property type="entry name" value="MurNAc-LAA"/>
    <property type="match status" value="1"/>
</dbReference>
<feature type="compositionally biased region" description="Basic and acidic residues" evidence="4">
    <location>
        <begin position="152"/>
        <end position="163"/>
    </location>
</feature>
<proteinExistence type="predicted"/>
<sequence length="419" mass="45269">MNTNKLSRRSFILKLSALAGAITSGFQAPLAFAADSPAGRLTGANLKGSAEKLIFALQLDEPIAYKVFTLDSPDRVVIDLMNTSMAGKLKQGTHDRPPITSIRYASRKDGRLRVVLDVQEQVSTKASMSKDGSSNILSITMSPTGKGSSSAPDKKTEKGADKKSAKKSKTSSEQEQPSTSEPSKNKFIVVIDPGHGGKDPGAIGANGTREKDVVLEVARKLKTRIDREKGMKAILTRSSDTFIPLRGRMDIAHQHKADLFISLHADANPSTRVSGSSVYILSENGASSEAARLMAESENSYELKFGNHNLNNTSNRVASVLLDLSQNAMIDRSLSLAKGVLGELSKVNDPLRNRVESAAFMVLKSPDIPSMLVETAFLSNPIEEKRLRTADYQQKLASAVFKGVKRYQLAYADSGRANT</sequence>
<name>A0ABY9ML19_9GAMM</name>
<dbReference type="InterPro" id="IPR002508">
    <property type="entry name" value="MurNAc-LAA_cat"/>
</dbReference>
<comment type="catalytic activity">
    <reaction evidence="1">
        <text>Hydrolyzes the link between N-acetylmuramoyl residues and L-amino acid residues in certain cell-wall glycopeptides.</text>
        <dbReference type="EC" id="3.5.1.28"/>
    </reaction>
</comment>
<dbReference type="Gene3D" id="3.40.630.40">
    <property type="entry name" value="Zn-dependent exopeptidases"/>
    <property type="match status" value="1"/>
</dbReference>
<evidence type="ECO:0000256" key="3">
    <source>
        <dbReference type="ARBA" id="ARBA00022801"/>
    </source>
</evidence>
<protein>
    <recommendedName>
        <fullName evidence="2">N-acetylmuramoyl-L-alanine amidase</fullName>
        <ecNumber evidence="2">3.5.1.28</ecNumber>
    </recommendedName>
</protein>
<dbReference type="RefSeq" id="WP_308893517.1">
    <property type="nucleotide sequence ID" value="NZ_CP133218.1"/>
</dbReference>
<evidence type="ECO:0000313" key="7">
    <source>
        <dbReference type="EMBL" id="WML89306.1"/>
    </source>
</evidence>
<dbReference type="InterPro" id="IPR021731">
    <property type="entry name" value="AMIN_dom"/>
</dbReference>
<dbReference type="Pfam" id="PF11741">
    <property type="entry name" value="AMIN"/>
    <property type="match status" value="1"/>
</dbReference>
<dbReference type="SUPFAM" id="SSF53187">
    <property type="entry name" value="Zn-dependent exopeptidases"/>
    <property type="match status" value="1"/>
</dbReference>
<keyword evidence="8" id="KW-1185">Reference proteome</keyword>
<keyword evidence="5" id="KW-0732">Signal</keyword>
<evidence type="ECO:0000259" key="6">
    <source>
        <dbReference type="SMART" id="SM00646"/>
    </source>
</evidence>
<dbReference type="PANTHER" id="PTHR30404">
    <property type="entry name" value="N-ACETYLMURAMOYL-L-ALANINE AMIDASE"/>
    <property type="match status" value="1"/>
</dbReference>
<evidence type="ECO:0000256" key="2">
    <source>
        <dbReference type="ARBA" id="ARBA00011901"/>
    </source>
</evidence>
<dbReference type="SMART" id="SM00646">
    <property type="entry name" value="Ami_3"/>
    <property type="match status" value="1"/>
</dbReference>
<evidence type="ECO:0000256" key="5">
    <source>
        <dbReference type="SAM" id="SignalP"/>
    </source>
</evidence>
<dbReference type="EC" id="3.5.1.28" evidence="2"/>
<dbReference type="Proteomes" id="UP001236657">
    <property type="component" value="Chromosome"/>
</dbReference>
<reference evidence="7 8" key="1">
    <citation type="submission" date="2023-08" db="EMBL/GenBank/DDBJ databases">
        <title>New molecular markers tilS and rpoB for phylogenetic and monitoring studies of the genus Thiothrix biodiversity.</title>
        <authorList>
            <person name="Ravin N.V."/>
            <person name="Smolyakov D."/>
            <person name="Markov N.D."/>
            <person name="Beletsky A.V."/>
            <person name="Mardanov A.V."/>
            <person name="Rudenko T.S."/>
            <person name="Grabovich M.Y."/>
        </authorList>
    </citation>
    <scope>NUCLEOTIDE SEQUENCE [LARGE SCALE GENOMIC DNA]</scope>
    <source>
        <strain evidence="7 8">MK1</strain>
    </source>
</reference>
<dbReference type="PANTHER" id="PTHR30404:SF0">
    <property type="entry name" value="N-ACETYLMURAMOYL-L-ALANINE AMIDASE AMIC"/>
    <property type="match status" value="1"/>
</dbReference>
<keyword evidence="3 7" id="KW-0378">Hydrolase</keyword>
<evidence type="ECO:0000256" key="4">
    <source>
        <dbReference type="SAM" id="MobiDB-lite"/>
    </source>
</evidence>
<feature type="region of interest" description="Disordered" evidence="4">
    <location>
        <begin position="123"/>
        <end position="189"/>
    </location>
</feature>
<feature type="domain" description="MurNAc-LAA" evidence="6">
    <location>
        <begin position="249"/>
        <end position="405"/>
    </location>
</feature>
<dbReference type="EMBL" id="CP133218">
    <property type="protein sequence ID" value="WML89306.1"/>
    <property type="molecule type" value="Genomic_DNA"/>
</dbReference>
<accession>A0ABY9ML19</accession>
<feature type="signal peptide" evidence="5">
    <location>
        <begin position="1"/>
        <end position="33"/>
    </location>
</feature>
<dbReference type="Pfam" id="PF01520">
    <property type="entry name" value="Amidase_3"/>
    <property type="match status" value="1"/>
</dbReference>
<dbReference type="Gene3D" id="2.60.40.3500">
    <property type="match status" value="1"/>
</dbReference>
<gene>
    <name evidence="7" type="ORF">RCF98_10010</name>
</gene>